<dbReference type="GO" id="GO:0048278">
    <property type="term" value="P:vesicle docking"/>
    <property type="evidence" value="ECO:0007669"/>
    <property type="project" value="TreeGrafter"/>
</dbReference>
<keyword evidence="15" id="KW-1185">Reference proteome</keyword>
<dbReference type="Gene3D" id="1.20.58.90">
    <property type="match status" value="1"/>
</dbReference>
<evidence type="ECO:0000256" key="10">
    <source>
        <dbReference type="ARBA" id="ARBA00073343"/>
    </source>
</evidence>
<dbReference type="SUPFAM" id="SSF47661">
    <property type="entry name" value="t-snare proteins"/>
    <property type="match status" value="1"/>
</dbReference>
<protein>
    <recommendedName>
        <fullName evidence="10">t-SNARE affecting a late Golgi compartment protein 1</fullName>
    </recommendedName>
</protein>
<dbReference type="Pfam" id="PF09177">
    <property type="entry name" value="STX6_10_61_N"/>
    <property type="match status" value="1"/>
</dbReference>
<dbReference type="InterPro" id="IPR015260">
    <property type="entry name" value="Syntaxin-6/10/61_N"/>
</dbReference>
<dbReference type="SMART" id="SM00397">
    <property type="entry name" value="t_SNARE"/>
    <property type="match status" value="1"/>
</dbReference>
<name>A0AAV5RDV8_STABA</name>
<evidence type="ECO:0000256" key="11">
    <source>
        <dbReference type="SAM" id="Coils"/>
    </source>
</evidence>
<proteinExistence type="inferred from homology"/>
<comment type="similarity">
    <text evidence="2">Belongs to the syntaxin family.</text>
</comment>
<feature type="coiled-coil region" evidence="11">
    <location>
        <begin position="137"/>
        <end position="164"/>
    </location>
</feature>
<dbReference type="EMBL" id="BTGC01000001">
    <property type="protein sequence ID" value="GMM49313.1"/>
    <property type="molecule type" value="Genomic_DNA"/>
</dbReference>
<feature type="transmembrane region" description="Helical" evidence="12">
    <location>
        <begin position="207"/>
        <end position="225"/>
    </location>
</feature>
<evidence type="ECO:0000256" key="12">
    <source>
        <dbReference type="SAM" id="Phobius"/>
    </source>
</evidence>
<dbReference type="AlphaFoldDB" id="A0AAV5RDV8"/>
<dbReference type="SUPFAM" id="SSF58038">
    <property type="entry name" value="SNARE fusion complex"/>
    <property type="match status" value="1"/>
</dbReference>
<keyword evidence="7" id="KW-0333">Golgi apparatus</keyword>
<keyword evidence="9 12" id="KW-0472">Membrane</keyword>
<keyword evidence="4 12" id="KW-0812">Transmembrane</keyword>
<keyword evidence="3" id="KW-0813">Transport</keyword>
<evidence type="ECO:0000256" key="6">
    <source>
        <dbReference type="ARBA" id="ARBA00022989"/>
    </source>
</evidence>
<keyword evidence="5" id="KW-0653">Protein transport</keyword>
<evidence type="ECO:0000313" key="15">
    <source>
        <dbReference type="Proteomes" id="UP001362899"/>
    </source>
</evidence>
<sequence>MDPFAPVLKEAESQLSSAQLKLRQYRSERSASTLNDVHNTIKDLTETIRELSLSIAAVQSSPERFGLSTDEIDRRIEQVGHINNQVTDIQEELAGIKGDSRAFNTTQNDPFNSGFEGNNENENVTEEDRQLLFQSTLNEQDTILDEVERTVMNLREQANVMSQELDDQADLLDDFETHVDSTNDRISRGVQRVNWILKHNRDTASNCCIGLLIVALVILLVLVVAT</sequence>
<evidence type="ECO:0000256" key="7">
    <source>
        <dbReference type="ARBA" id="ARBA00023034"/>
    </source>
</evidence>
<dbReference type="CDD" id="cd21444">
    <property type="entry name" value="SNARE_NTD_Tlg1p-like"/>
    <property type="match status" value="1"/>
</dbReference>
<evidence type="ECO:0000256" key="4">
    <source>
        <dbReference type="ARBA" id="ARBA00022692"/>
    </source>
</evidence>
<evidence type="ECO:0000256" key="9">
    <source>
        <dbReference type="ARBA" id="ARBA00023136"/>
    </source>
</evidence>
<comment type="caution">
    <text evidence="14">The sequence shown here is derived from an EMBL/GenBank/DDBJ whole genome shotgun (WGS) entry which is preliminary data.</text>
</comment>
<organism evidence="14 15">
    <name type="scientific">Starmerella bacillaris</name>
    <name type="common">Yeast</name>
    <name type="synonym">Candida zemplinina</name>
    <dbReference type="NCBI Taxonomy" id="1247836"/>
    <lineage>
        <taxon>Eukaryota</taxon>
        <taxon>Fungi</taxon>
        <taxon>Dikarya</taxon>
        <taxon>Ascomycota</taxon>
        <taxon>Saccharomycotina</taxon>
        <taxon>Dipodascomycetes</taxon>
        <taxon>Dipodascales</taxon>
        <taxon>Trichomonascaceae</taxon>
        <taxon>Starmerella</taxon>
    </lineage>
</organism>
<dbReference type="InterPro" id="IPR010989">
    <property type="entry name" value="SNARE"/>
</dbReference>
<dbReference type="PANTHER" id="PTHR19957">
    <property type="entry name" value="SYNTAXIN"/>
    <property type="match status" value="1"/>
</dbReference>
<dbReference type="InterPro" id="IPR006012">
    <property type="entry name" value="Syntaxin/epimorphin_CS"/>
</dbReference>
<dbReference type="Pfam" id="PF05739">
    <property type="entry name" value="SNARE"/>
    <property type="match status" value="1"/>
</dbReference>
<evidence type="ECO:0000256" key="5">
    <source>
        <dbReference type="ARBA" id="ARBA00022927"/>
    </source>
</evidence>
<dbReference type="InterPro" id="IPR048036">
    <property type="entry name" value="Tlg1p-like_N"/>
</dbReference>
<dbReference type="GO" id="GO:0005484">
    <property type="term" value="F:SNAP receptor activity"/>
    <property type="evidence" value="ECO:0007669"/>
    <property type="project" value="InterPro"/>
</dbReference>
<evidence type="ECO:0000256" key="2">
    <source>
        <dbReference type="ARBA" id="ARBA00009063"/>
    </source>
</evidence>
<dbReference type="InterPro" id="IPR000727">
    <property type="entry name" value="T_SNARE_dom"/>
</dbReference>
<feature type="domain" description="T-SNARE coiled-coil homology" evidence="13">
    <location>
        <begin position="134"/>
        <end position="196"/>
    </location>
</feature>
<dbReference type="GO" id="GO:0006906">
    <property type="term" value="P:vesicle fusion"/>
    <property type="evidence" value="ECO:0007669"/>
    <property type="project" value="TreeGrafter"/>
</dbReference>
<accession>A0AAV5RDV8</accession>
<gene>
    <name evidence="14" type="ORF">DASB73_002710</name>
</gene>
<evidence type="ECO:0000256" key="8">
    <source>
        <dbReference type="ARBA" id="ARBA00023054"/>
    </source>
</evidence>
<reference evidence="14 15" key="1">
    <citation type="journal article" date="2023" name="Elife">
        <title>Identification of key yeast species and microbe-microbe interactions impacting larval growth of Drosophila in the wild.</title>
        <authorList>
            <person name="Mure A."/>
            <person name="Sugiura Y."/>
            <person name="Maeda R."/>
            <person name="Honda K."/>
            <person name="Sakurai N."/>
            <person name="Takahashi Y."/>
            <person name="Watada M."/>
            <person name="Katoh T."/>
            <person name="Gotoh A."/>
            <person name="Gotoh Y."/>
            <person name="Taniguchi I."/>
            <person name="Nakamura K."/>
            <person name="Hayashi T."/>
            <person name="Katayama T."/>
            <person name="Uemura T."/>
            <person name="Hattori Y."/>
        </authorList>
    </citation>
    <scope>NUCLEOTIDE SEQUENCE [LARGE SCALE GENOMIC DNA]</scope>
    <source>
        <strain evidence="14 15">SB-73</strain>
    </source>
</reference>
<dbReference type="Proteomes" id="UP001362899">
    <property type="component" value="Unassembled WGS sequence"/>
</dbReference>
<dbReference type="GO" id="GO:0031201">
    <property type="term" value="C:SNARE complex"/>
    <property type="evidence" value="ECO:0007669"/>
    <property type="project" value="TreeGrafter"/>
</dbReference>
<dbReference type="InterPro" id="IPR045242">
    <property type="entry name" value="Syntaxin"/>
</dbReference>
<dbReference type="GO" id="GO:0005802">
    <property type="term" value="C:trans-Golgi network"/>
    <property type="evidence" value="ECO:0007669"/>
    <property type="project" value="UniProtKB-ARBA"/>
</dbReference>
<dbReference type="PROSITE" id="PS50192">
    <property type="entry name" value="T_SNARE"/>
    <property type="match status" value="1"/>
</dbReference>
<evidence type="ECO:0000259" key="13">
    <source>
        <dbReference type="PROSITE" id="PS50192"/>
    </source>
</evidence>
<dbReference type="PROSITE" id="PS00914">
    <property type="entry name" value="SYNTAXIN"/>
    <property type="match status" value="1"/>
</dbReference>
<keyword evidence="8 11" id="KW-0175">Coiled coil</keyword>
<keyword evidence="6 12" id="KW-1133">Transmembrane helix</keyword>
<comment type="subcellular location">
    <subcellularLocation>
        <location evidence="1">Golgi apparatus membrane</location>
        <topology evidence="1">Single-pass type IV membrane protein</topology>
    </subcellularLocation>
</comment>
<dbReference type="GO" id="GO:0000149">
    <property type="term" value="F:SNARE binding"/>
    <property type="evidence" value="ECO:0007669"/>
    <property type="project" value="TreeGrafter"/>
</dbReference>
<evidence type="ECO:0000256" key="1">
    <source>
        <dbReference type="ARBA" id="ARBA00004409"/>
    </source>
</evidence>
<dbReference type="GO" id="GO:0006886">
    <property type="term" value="P:intracellular protein transport"/>
    <property type="evidence" value="ECO:0007669"/>
    <property type="project" value="InterPro"/>
</dbReference>
<evidence type="ECO:0000313" key="14">
    <source>
        <dbReference type="EMBL" id="GMM49313.1"/>
    </source>
</evidence>
<dbReference type="FunFam" id="1.20.5.110:FF:000006">
    <property type="entry name" value="Syntaxin 6"/>
    <property type="match status" value="1"/>
</dbReference>
<dbReference type="GO" id="GO:0000139">
    <property type="term" value="C:Golgi membrane"/>
    <property type="evidence" value="ECO:0007669"/>
    <property type="project" value="UniProtKB-SubCell"/>
</dbReference>
<evidence type="ECO:0000256" key="3">
    <source>
        <dbReference type="ARBA" id="ARBA00022448"/>
    </source>
</evidence>
<dbReference type="PANTHER" id="PTHR19957:SF224">
    <property type="entry name" value="HL02043P"/>
    <property type="match status" value="1"/>
</dbReference>
<dbReference type="GO" id="GO:0048193">
    <property type="term" value="P:Golgi vesicle transport"/>
    <property type="evidence" value="ECO:0007669"/>
    <property type="project" value="InterPro"/>
</dbReference>
<dbReference type="Gene3D" id="1.20.5.110">
    <property type="match status" value="1"/>
</dbReference>